<dbReference type="EMBL" id="JBBPBN010000264">
    <property type="protein sequence ID" value="KAK8491107.1"/>
    <property type="molecule type" value="Genomic_DNA"/>
</dbReference>
<dbReference type="PANTHER" id="PTHR48009">
    <property type="entry name" value="LEUCINE-RICH REPEAT (LRR) FAMILY PROTEIN"/>
    <property type="match status" value="1"/>
</dbReference>
<dbReference type="Pfam" id="PF08263">
    <property type="entry name" value="LRRNT_2"/>
    <property type="match status" value="1"/>
</dbReference>
<sequence length="118" mass="13280">MEVEALLRWKASLDYHSQTLLSSLWLGSNHFNWVGITCDSAGSVTDLSLAEYGSRLRGTLRDLDFLSFHNLTRLHLRNNSLYGYGPIPSHIRYLSKLILLDLSFNNLSGNIPSESSIP</sequence>
<dbReference type="InterPro" id="IPR053213">
    <property type="entry name" value="RLP29"/>
</dbReference>
<gene>
    <name evidence="1" type="ORF">V6N11_063140</name>
</gene>
<dbReference type="InterPro" id="IPR001611">
    <property type="entry name" value="Leu-rich_rpt"/>
</dbReference>
<protein>
    <submittedName>
        <fullName evidence="1">Uncharacterized protein</fullName>
    </submittedName>
</protein>
<comment type="caution">
    <text evidence="1">The sequence shown here is derived from an EMBL/GenBank/DDBJ whole genome shotgun (WGS) entry which is preliminary data.</text>
</comment>
<dbReference type="Pfam" id="PF00560">
    <property type="entry name" value="LRR_1"/>
    <property type="match status" value="2"/>
</dbReference>
<name>A0ABR2ADA6_9ROSI</name>
<accession>A0ABR2ADA6</accession>
<dbReference type="Proteomes" id="UP001396334">
    <property type="component" value="Unassembled WGS sequence"/>
</dbReference>
<evidence type="ECO:0000313" key="2">
    <source>
        <dbReference type="Proteomes" id="UP001396334"/>
    </source>
</evidence>
<evidence type="ECO:0000313" key="1">
    <source>
        <dbReference type="EMBL" id="KAK8491107.1"/>
    </source>
</evidence>
<dbReference type="PANTHER" id="PTHR48009:SF16">
    <property type="entry name" value="LEUCINE-RICH REPEAT-CONTAINING N-TERMINAL PLANT-TYPE DOMAIN-CONTAINING PROTEIN"/>
    <property type="match status" value="1"/>
</dbReference>
<dbReference type="Gene3D" id="3.80.10.10">
    <property type="entry name" value="Ribonuclease Inhibitor"/>
    <property type="match status" value="1"/>
</dbReference>
<proteinExistence type="predicted"/>
<dbReference type="InterPro" id="IPR032675">
    <property type="entry name" value="LRR_dom_sf"/>
</dbReference>
<reference evidence="1 2" key="1">
    <citation type="journal article" date="2024" name="G3 (Bethesda)">
        <title>Genome assembly of Hibiscus sabdariffa L. provides insights into metabolisms of medicinal natural products.</title>
        <authorList>
            <person name="Kim T."/>
        </authorList>
    </citation>
    <scope>NUCLEOTIDE SEQUENCE [LARGE SCALE GENOMIC DNA]</scope>
    <source>
        <strain evidence="1">TK-2024</strain>
        <tissue evidence="1">Old leaves</tissue>
    </source>
</reference>
<dbReference type="InterPro" id="IPR013210">
    <property type="entry name" value="LRR_N_plant-typ"/>
</dbReference>
<dbReference type="SUPFAM" id="SSF52058">
    <property type="entry name" value="L domain-like"/>
    <property type="match status" value="1"/>
</dbReference>
<organism evidence="1 2">
    <name type="scientific">Hibiscus sabdariffa</name>
    <name type="common">roselle</name>
    <dbReference type="NCBI Taxonomy" id="183260"/>
    <lineage>
        <taxon>Eukaryota</taxon>
        <taxon>Viridiplantae</taxon>
        <taxon>Streptophyta</taxon>
        <taxon>Embryophyta</taxon>
        <taxon>Tracheophyta</taxon>
        <taxon>Spermatophyta</taxon>
        <taxon>Magnoliopsida</taxon>
        <taxon>eudicotyledons</taxon>
        <taxon>Gunneridae</taxon>
        <taxon>Pentapetalae</taxon>
        <taxon>rosids</taxon>
        <taxon>malvids</taxon>
        <taxon>Malvales</taxon>
        <taxon>Malvaceae</taxon>
        <taxon>Malvoideae</taxon>
        <taxon>Hibiscus</taxon>
    </lineage>
</organism>
<keyword evidence="2" id="KW-1185">Reference proteome</keyword>